<dbReference type="PANTHER" id="PTHR47799:SF1">
    <property type="entry name" value="OMEGA-AMIDASE YAFV"/>
    <property type="match status" value="1"/>
</dbReference>
<proteinExistence type="predicted"/>
<dbReference type="PROSITE" id="PS50263">
    <property type="entry name" value="CN_HYDROLASE"/>
    <property type="match status" value="1"/>
</dbReference>
<dbReference type="Pfam" id="PF00795">
    <property type="entry name" value="CN_hydrolase"/>
    <property type="match status" value="1"/>
</dbReference>
<evidence type="ECO:0000313" key="3">
    <source>
        <dbReference type="Proteomes" id="UP000593910"/>
    </source>
</evidence>
<dbReference type="GO" id="GO:0106008">
    <property type="term" value="F:2-oxoglutaramate amidase activity"/>
    <property type="evidence" value="ECO:0007669"/>
    <property type="project" value="TreeGrafter"/>
</dbReference>
<evidence type="ECO:0000313" key="2">
    <source>
        <dbReference type="EMBL" id="QOP42319.1"/>
    </source>
</evidence>
<dbReference type="InterPro" id="IPR036526">
    <property type="entry name" value="C-N_Hydrolase_sf"/>
</dbReference>
<dbReference type="InterPro" id="IPR003010">
    <property type="entry name" value="C-N_Hydrolase"/>
</dbReference>
<dbReference type="GO" id="GO:0050152">
    <property type="term" value="F:omega-amidase activity"/>
    <property type="evidence" value="ECO:0007669"/>
    <property type="project" value="TreeGrafter"/>
</dbReference>
<sequence>MENLVTLSLKTTSDYEKNLEEFLTTIDGVEENSLIIAPEVCLSGFDYENLDKLTELSSHFSTLIQKHSQNKIVILTMLERIDGKVYNMAKVFADGSLVHQRAKARLFKLGDEHKYMQEGDDNDIEIFEIAGVKIALLICFELRFKELWQKTEGADIIVIPAWWGKSRSEHFRALTQTLAIINQCYVCASDSANDECSVLSGIITPQGIESRNGNTPCLTQEYKKKEISVMRRYLDVGIK</sequence>
<reference evidence="2 3" key="1">
    <citation type="submission" date="2019-06" db="EMBL/GenBank/DDBJ databases">
        <title>Sulfurimonas gotlandica sp. nov., a chemoautotrophic and psychrotolerant epsilonproteobacterium isolated from a pelagic redoxcline, and an emended description of the genus Sulfurimonas.</title>
        <authorList>
            <person name="Wang S."/>
            <person name="Jiang L."/>
            <person name="Shao Z."/>
        </authorList>
    </citation>
    <scope>NUCLEOTIDE SEQUENCE [LARGE SCALE GENOMIC DNA]</scope>
    <source>
        <strain evidence="2 3">B2</strain>
    </source>
</reference>
<protein>
    <submittedName>
        <fullName evidence="2">Carbon-nitrogen hydrolase family protein</fullName>
    </submittedName>
</protein>
<dbReference type="Gene3D" id="3.60.110.10">
    <property type="entry name" value="Carbon-nitrogen hydrolase"/>
    <property type="match status" value="1"/>
</dbReference>
<feature type="domain" description="CN hydrolase" evidence="1">
    <location>
        <begin position="1"/>
        <end position="236"/>
    </location>
</feature>
<dbReference type="InterPro" id="IPR052737">
    <property type="entry name" value="Omega-amidase_YafV"/>
</dbReference>
<dbReference type="AlphaFoldDB" id="A0A7M1AXY0"/>
<dbReference type="SUPFAM" id="SSF56317">
    <property type="entry name" value="Carbon-nitrogen hydrolase"/>
    <property type="match status" value="1"/>
</dbReference>
<accession>A0A7M1AXY0</accession>
<dbReference type="PANTHER" id="PTHR47799">
    <property type="entry name" value="OMEGA-AMIDASE YAFV"/>
    <property type="match status" value="1"/>
</dbReference>
<gene>
    <name evidence="2" type="ORF">FJR03_00065</name>
</gene>
<keyword evidence="3" id="KW-1185">Reference proteome</keyword>
<dbReference type="KEGG" id="smax:FJR03_00065"/>
<dbReference type="Proteomes" id="UP000593910">
    <property type="component" value="Chromosome"/>
</dbReference>
<dbReference type="EMBL" id="CP041165">
    <property type="protein sequence ID" value="QOP42319.1"/>
    <property type="molecule type" value="Genomic_DNA"/>
</dbReference>
<evidence type="ECO:0000259" key="1">
    <source>
        <dbReference type="PROSITE" id="PS50263"/>
    </source>
</evidence>
<organism evidence="2 3">
    <name type="scientific">Sulfurimonas marina</name>
    <dbReference type="NCBI Taxonomy" id="2590551"/>
    <lineage>
        <taxon>Bacteria</taxon>
        <taxon>Pseudomonadati</taxon>
        <taxon>Campylobacterota</taxon>
        <taxon>Epsilonproteobacteria</taxon>
        <taxon>Campylobacterales</taxon>
        <taxon>Sulfurimonadaceae</taxon>
        <taxon>Sulfurimonas</taxon>
    </lineage>
</organism>
<keyword evidence="2" id="KW-0378">Hydrolase</keyword>
<name>A0A7M1AXY0_9BACT</name>